<dbReference type="RefSeq" id="XP_029651250.1">
    <property type="nucleotide sequence ID" value="XM_029795390.1"/>
</dbReference>
<evidence type="ECO:0000313" key="2">
    <source>
        <dbReference type="RefSeq" id="XP_029651250.1"/>
    </source>
</evidence>
<reference evidence="2" key="1">
    <citation type="submission" date="2025-08" db="UniProtKB">
        <authorList>
            <consortium name="RefSeq"/>
        </authorList>
    </citation>
    <scope>IDENTIFICATION</scope>
</reference>
<proteinExistence type="predicted"/>
<evidence type="ECO:0000313" key="1">
    <source>
        <dbReference type="Proteomes" id="UP000515154"/>
    </source>
</evidence>
<protein>
    <submittedName>
        <fullName evidence="2">Uncharacterized protein LOC115224481</fullName>
    </submittedName>
</protein>
<name>A0A6P7TMQ7_9MOLL</name>
<gene>
    <name evidence="2" type="primary">LOC115224481</name>
</gene>
<dbReference type="Proteomes" id="UP000515154">
    <property type="component" value="Linkage group LG25"/>
</dbReference>
<keyword evidence="1" id="KW-1185">Reference proteome</keyword>
<dbReference type="KEGG" id="osn:115224481"/>
<accession>A0A6P7TMQ7</accession>
<dbReference type="PANTHER" id="PTHR45913">
    <property type="entry name" value="EPM2A-INTERACTING PROTEIN 1"/>
    <property type="match status" value="1"/>
</dbReference>
<dbReference type="PANTHER" id="PTHR45913:SF5">
    <property type="entry name" value="GENERAL TRANSCRIPTION FACTOR II-I REPEAT DOMAIN-CONTAINING PROTEIN 2A-LIKE PROTEIN"/>
    <property type="match status" value="1"/>
</dbReference>
<organism evidence="1 2">
    <name type="scientific">Octopus sinensis</name>
    <name type="common">East Asian common octopus</name>
    <dbReference type="NCBI Taxonomy" id="2607531"/>
    <lineage>
        <taxon>Eukaryota</taxon>
        <taxon>Metazoa</taxon>
        <taxon>Spiralia</taxon>
        <taxon>Lophotrochozoa</taxon>
        <taxon>Mollusca</taxon>
        <taxon>Cephalopoda</taxon>
        <taxon>Coleoidea</taxon>
        <taxon>Octopodiformes</taxon>
        <taxon>Octopoda</taxon>
        <taxon>Incirrata</taxon>
        <taxon>Octopodidae</taxon>
        <taxon>Octopus</taxon>
    </lineage>
</organism>
<dbReference type="AlphaFoldDB" id="A0A6P7TMQ7"/>
<sequence length="172" mass="20361">MNVLNLQLQRNNFTLIQAKSAISFISKIKLYKQNLGRKEFCQFPSMKSISHVFTEYDLRAYCAHLQQLSDDFQTRFKDLMELNIPDWVKKPSVCKPEEQNIDLQKDIVELQCDEEGKMIFENEGLHEMWLHCSVKFSLLWNEAMLFFIIFPSSYLMKKVFSAVNQVFTKSRN</sequence>